<dbReference type="InterPro" id="IPR036748">
    <property type="entry name" value="MTH938-like_sf"/>
</dbReference>
<keyword evidence="2" id="KW-1185">Reference proteome</keyword>
<proteinExistence type="predicted"/>
<dbReference type="GO" id="GO:0032981">
    <property type="term" value="P:mitochondrial respiratory chain complex I assembly"/>
    <property type="evidence" value="ECO:0007669"/>
    <property type="project" value="TreeGrafter"/>
</dbReference>
<accession>A0A4C1X580</accession>
<dbReference type="PANTHER" id="PTHR21192">
    <property type="entry name" value="NUCLEAR PROTEIN E3-3"/>
    <property type="match status" value="1"/>
</dbReference>
<dbReference type="InterPro" id="IPR007523">
    <property type="entry name" value="NDUFAF3/AAMDC"/>
</dbReference>
<gene>
    <name evidence="1" type="primary">NDUFAF3</name>
    <name evidence="1" type="ORF">EVAR_27385_1</name>
</gene>
<evidence type="ECO:0000313" key="1">
    <source>
        <dbReference type="EMBL" id="GBP57355.1"/>
    </source>
</evidence>
<dbReference type="Proteomes" id="UP000299102">
    <property type="component" value="Unassembled WGS sequence"/>
</dbReference>
<name>A0A4C1X580_EUMVA</name>
<dbReference type="EMBL" id="BGZK01000714">
    <property type="protein sequence ID" value="GBP57355.1"/>
    <property type="molecule type" value="Genomic_DNA"/>
</dbReference>
<dbReference type="GO" id="GO:0005743">
    <property type="term" value="C:mitochondrial inner membrane"/>
    <property type="evidence" value="ECO:0007669"/>
    <property type="project" value="TreeGrafter"/>
</dbReference>
<protein>
    <submittedName>
        <fullName evidence="1">NADH dehydrogenase 1 alpha subcomplex assembly factor 3</fullName>
    </submittedName>
</protein>
<dbReference type="SUPFAM" id="SSF64076">
    <property type="entry name" value="MTH938-like"/>
    <property type="match status" value="1"/>
</dbReference>
<sequence>MLRRAVRPLRLLATGRAPATSVRSKSAYEGDGKTTVQVLNQDQELGLMVDSYATFGFRLNIGITVIGPMAIFPRTVMSWQVRGSNEVTEEAFRLFALLEPKIDLLGCQTGASKSKVAPPWLFKLFKDSCLYDRKEYEYGLRMDELSVKCLLYADEQVMLAACDLQIMITKRMTVKKKRYESIFQQD</sequence>
<dbReference type="Gene3D" id="3.40.1230.10">
    <property type="entry name" value="MTH938-like"/>
    <property type="match status" value="1"/>
</dbReference>
<dbReference type="AlphaFoldDB" id="A0A4C1X580"/>
<evidence type="ECO:0000313" key="2">
    <source>
        <dbReference type="Proteomes" id="UP000299102"/>
    </source>
</evidence>
<dbReference type="PANTHER" id="PTHR21192:SF2">
    <property type="entry name" value="NADH DEHYDROGENASE [UBIQUINONE] 1 ALPHA SUBCOMPLEX ASSEMBLY FACTOR 3"/>
    <property type="match status" value="1"/>
</dbReference>
<comment type="caution">
    <text evidence="1">The sequence shown here is derived from an EMBL/GenBank/DDBJ whole genome shotgun (WGS) entry which is preliminary data.</text>
</comment>
<dbReference type="STRING" id="151549.A0A4C1X580"/>
<dbReference type="Pfam" id="PF04430">
    <property type="entry name" value="DUF498"/>
    <property type="match status" value="1"/>
</dbReference>
<reference evidence="1 2" key="1">
    <citation type="journal article" date="2019" name="Commun. Biol.">
        <title>The bagworm genome reveals a unique fibroin gene that provides high tensile strength.</title>
        <authorList>
            <person name="Kono N."/>
            <person name="Nakamura H."/>
            <person name="Ohtoshi R."/>
            <person name="Tomita M."/>
            <person name="Numata K."/>
            <person name="Arakawa K."/>
        </authorList>
    </citation>
    <scope>NUCLEOTIDE SEQUENCE [LARGE SCALE GENOMIC DNA]</scope>
</reference>
<organism evidence="1 2">
    <name type="scientific">Eumeta variegata</name>
    <name type="common">Bagworm moth</name>
    <name type="synonym">Eumeta japonica</name>
    <dbReference type="NCBI Taxonomy" id="151549"/>
    <lineage>
        <taxon>Eukaryota</taxon>
        <taxon>Metazoa</taxon>
        <taxon>Ecdysozoa</taxon>
        <taxon>Arthropoda</taxon>
        <taxon>Hexapoda</taxon>
        <taxon>Insecta</taxon>
        <taxon>Pterygota</taxon>
        <taxon>Neoptera</taxon>
        <taxon>Endopterygota</taxon>
        <taxon>Lepidoptera</taxon>
        <taxon>Glossata</taxon>
        <taxon>Ditrysia</taxon>
        <taxon>Tineoidea</taxon>
        <taxon>Psychidae</taxon>
        <taxon>Oiketicinae</taxon>
        <taxon>Eumeta</taxon>
    </lineage>
</organism>
<dbReference type="OrthoDB" id="20681at2759"/>